<evidence type="ECO:0000256" key="6">
    <source>
        <dbReference type="ARBA" id="ARBA00022898"/>
    </source>
</evidence>
<reference evidence="13" key="1">
    <citation type="journal article" date="2018" name="Int. J. Syst. Evol. Microbiol.">
        <title>Jatrophihabitans telluris sp. nov., isolated from sediment soil of lava forest wetlands and the emended description of the genus Jatrophihabitans.</title>
        <authorList>
            <person name="Lee K.C."/>
            <person name="Suh M.K."/>
            <person name="Eom M.K."/>
            <person name="Kim K.K."/>
            <person name="Kim J.S."/>
            <person name="Kim D.S."/>
            <person name="Ko S.H."/>
            <person name="Shin Y.K."/>
            <person name="Lee J.S."/>
        </authorList>
    </citation>
    <scope>NUCLEOTIDE SEQUENCE</scope>
    <source>
        <strain evidence="13">N237</strain>
    </source>
</reference>
<evidence type="ECO:0000256" key="7">
    <source>
        <dbReference type="ARBA" id="ARBA00023004"/>
    </source>
</evidence>
<evidence type="ECO:0000313" key="14">
    <source>
        <dbReference type="Proteomes" id="UP001056336"/>
    </source>
</evidence>
<comment type="similarity">
    <text evidence="2">Belongs to the class-V pyridoxal-phosphate-dependent aminotransferase family. NifS/IscS subfamily.</text>
</comment>
<keyword evidence="7" id="KW-0408">Iron</keyword>
<dbReference type="InterPro" id="IPR020578">
    <property type="entry name" value="Aminotrans_V_PyrdxlP_BS"/>
</dbReference>
<dbReference type="InterPro" id="IPR000192">
    <property type="entry name" value="Aminotrans_V_dom"/>
</dbReference>
<accession>A0ABY4R3D6</accession>
<dbReference type="PANTHER" id="PTHR11601">
    <property type="entry name" value="CYSTEINE DESULFURYLASE FAMILY MEMBER"/>
    <property type="match status" value="1"/>
</dbReference>
<gene>
    <name evidence="13" type="ORF">M6D93_07930</name>
</gene>
<dbReference type="InterPro" id="IPR015422">
    <property type="entry name" value="PyrdxlP-dep_Trfase_small"/>
</dbReference>
<dbReference type="InterPro" id="IPR015421">
    <property type="entry name" value="PyrdxlP-dep_Trfase_major"/>
</dbReference>
<dbReference type="Gene3D" id="1.10.260.50">
    <property type="match status" value="1"/>
</dbReference>
<evidence type="ECO:0000256" key="1">
    <source>
        <dbReference type="ARBA" id="ARBA00001933"/>
    </source>
</evidence>
<evidence type="ECO:0000256" key="10">
    <source>
        <dbReference type="RuleBase" id="RU004504"/>
    </source>
</evidence>
<feature type="region of interest" description="Disordered" evidence="11">
    <location>
        <begin position="387"/>
        <end position="418"/>
    </location>
</feature>
<dbReference type="Pfam" id="PF00266">
    <property type="entry name" value="Aminotran_5"/>
    <property type="match status" value="1"/>
</dbReference>
<keyword evidence="4" id="KW-0808">Transferase</keyword>
<keyword evidence="5" id="KW-0479">Metal-binding</keyword>
<dbReference type="PIRSF" id="PIRSF005572">
    <property type="entry name" value="NifS"/>
    <property type="match status" value="1"/>
</dbReference>
<evidence type="ECO:0000313" key="13">
    <source>
        <dbReference type="EMBL" id="UQX89923.1"/>
    </source>
</evidence>
<evidence type="ECO:0000256" key="11">
    <source>
        <dbReference type="SAM" id="MobiDB-lite"/>
    </source>
</evidence>
<dbReference type="InterPro" id="IPR015424">
    <property type="entry name" value="PyrdxlP-dep_Trfase"/>
</dbReference>
<dbReference type="PROSITE" id="PS00595">
    <property type="entry name" value="AA_TRANSFER_CLASS_5"/>
    <property type="match status" value="1"/>
</dbReference>
<keyword evidence="8" id="KW-0411">Iron-sulfur</keyword>
<proteinExistence type="inferred from homology"/>
<dbReference type="Proteomes" id="UP001056336">
    <property type="component" value="Chromosome"/>
</dbReference>
<name>A0ABY4R3D6_9ACTN</name>
<evidence type="ECO:0000259" key="12">
    <source>
        <dbReference type="Pfam" id="PF00266"/>
    </source>
</evidence>
<comment type="cofactor">
    <cofactor evidence="1 10">
        <name>pyridoxal 5'-phosphate</name>
        <dbReference type="ChEBI" id="CHEBI:597326"/>
    </cofactor>
</comment>
<dbReference type="RefSeq" id="WP_249773818.1">
    <property type="nucleotide sequence ID" value="NZ_CP097332.1"/>
</dbReference>
<organism evidence="13 14">
    <name type="scientific">Jatrophihabitans telluris</name>
    <dbReference type="NCBI Taxonomy" id="2038343"/>
    <lineage>
        <taxon>Bacteria</taxon>
        <taxon>Bacillati</taxon>
        <taxon>Actinomycetota</taxon>
        <taxon>Actinomycetes</taxon>
        <taxon>Jatrophihabitantales</taxon>
        <taxon>Jatrophihabitantaceae</taxon>
        <taxon>Jatrophihabitans</taxon>
    </lineage>
</organism>
<dbReference type="PANTHER" id="PTHR11601:SF34">
    <property type="entry name" value="CYSTEINE DESULFURASE"/>
    <property type="match status" value="1"/>
</dbReference>
<sequence>MVYLDHAATTPMLPEVIAAMAEAMATTGNPSSLHTSGRRGRRVVEESRERLAAALQARPSEVIFTSGGTEADNLAVKGIYLARRNSDPRRRRILASSVEHHAVLDAALWLAANEGAEVELLPVDTVGTVRPQTLREAIDRDPDSVALVSVMWANNEVGTVQPIRELADIAHRHGIPFHSDAVQAVSVLPVSFADSGVDALSVTGHKLGGPYGCGALLLKRDVSCVPLLHGGGQERDVRSGTLDTPGVLGLSLAAEIAVAHRADTAQRLNSLRSRLIDGIQAAVEGVGLNGDPVNRLPGNAHLSFPGCEGDSLLMLLDARGIECSTGSACSAGVAQPSHVLLAMGADEATARGSLRLSLGHTSTEADVEELLAVIGPVTERARRAGMASTGMASTGMTATGTAATHEADNRRVPATGRV</sequence>
<evidence type="ECO:0000256" key="4">
    <source>
        <dbReference type="ARBA" id="ARBA00022679"/>
    </source>
</evidence>
<dbReference type="EC" id="2.8.1.7" evidence="3"/>
<evidence type="ECO:0000256" key="5">
    <source>
        <dbReference type="ARBA" id="ARBA00022723"/>
    </source>
</evidence>
<keyword evidence="14" id="KW-1185">Reference proteome</keyword>
<dbReference type="Gene3D" id="3.40.640.10">
    <property type="entry name" value="Type I PLP-dependent aspartate aminotransferase-like (Major domain)"/>
    <property type="match status" value="1"/>
</dbReference>
<keyword evidence="6" id="KW-0663">Pyridoxal phosphate</keyword>
<evidence type="ECO:0000256" key="9">
    <source>
        <dbReference type="ARBA" id="ARBA00050776"/>
    </source>
</evidence>
<dbReference type="SUPFAM" id="SSF53383">
    <property type="entry name" value="PLP-dependent transferases"/>
    <property type="match status" value="1"/>
</dbReference>
<dbReference type="Gene3D" id="3.90.1150.10">
    <property type="entry name" value="Aspartate Aminotransferase, domain 1"/>
    <property type="match status" value="1"/>
</dbReference>
<protein>
    <recommendedName>
        <fullName evidence="3">cysteine desulfurase</fullName>
        <ecNumber evidence="3">2.8.1.7</ecNumber>
    </recommendedName>
</protein>
<feature type="domain" description="Aminotransferase class V" evidence="12">
    <location>
        <begin position="2"/>
        <end position="370"/>
    </location>
</feature>
<reference evidence="13" key="2">
    <citation type="submission" date="2022-05" db="EMBL/GenBank/DDBJ databases">
        <authorList>
            <person name="Kim J.-S."/>
            <person name="Lee K."/>
            <person name="Suh M."/>
            <person name="Eom M."/>
            <person name="Kim J.-S."/>
            <person name="Kim D.-S."/>
            <person name="Ko S.-H."/>
            <person name="Shin Y."/>
            <person name="Lee J.-S."/>
        </authorList>
    </citation>
    <scope>NUCLEOTIDE SEQUENCE</scope>
    <source>
        <strain evidence="13">N237</strain>
    </source>
</reference>
<dbReference type="InterPro" id="IPR016454">
    <property type="entry name" value="Cysteine_dSase"/>
</dbReference>
<evidence type="ECO:0000256" key="8">
    <source>
        <dbReference type="ARBA" id="ARBA00023014"/>
    </source>
</evidence>
<dbReference type="EMBL" id="CP097332">
    <property type="protein sequence ID" value="UQX89923.1"/>
    <property type="molecule type" value="Genomic_DNA"/>
</dbReference>
<evidence type="ECO:0000256" key="2">
    <source>
        <dbReference type="ARBA" id="ARBA00006490"/>
    </source>
</evidence>
<comment type="catalytic activity">
    <reaction evidence="9">
        <text>(sulfur carrier)-H + L-cysteine = (sulfur carrier)-SH + L-alanine</text>
        <dbReference type="Rhea" id="RHEA:43892"/>
        <dbReference type="Rhea" id="RHEA-COMP:14737"/>
        <dbReference type="Rhea" id="RHEA-COMP:14739"/>
        <dbReference type="ChEBI" id="CHEBI:29917"/>
        <dbReference type="ChEBI" id="CHEBI:35235"/>
        <dbReference type="ChEBI" id="CHEBI:57972"/>
        <dbReference type="ChEBI" id="CHEBI:64428"/>
        <dbReference type="EC" id="2.8.1.7"/>
    </reaction>
</comment>
<evidence type="ECO:0000256" key="3">
    <source>
        <dbReference type="ARBA" id="ARBA00012239"/>
    </source>
</evidence>
<feature type="compositionally biased region" description="Low complexity" evidence="11">
    <location>
        <begin position="387"/>
        <end position="404"/>
    </location>
</feature>